<evidence type="ECO:0000256" key="7">
    <source>
        <dbReference type="ARBA" id="ARBA00047899"/>
    </source>
</evidence>
<dbReference type="PANTHER" id="PTHR48005:SF95">
    <property type="entry name" value="PROTEIN KINASE DOMAIN-CONTAINING PROTEIN"/>
    <property type="match status" value="1"/>
</dbReference>
<evidence type="ECO:0000256" key="8">
    <source>
        <dbReference type="ARBA" id="ARBA00048679"/>
    </source>
</evidence>
<protein>
    <recommendedName>
        <fullName evidence="1">non-specific serine/threonine protein kinase</fullName>
        <ecNumber evidence="1">2.7.11.1</ecNumber>
    </recommendedName>
</protein>
<evidence type="ECO:0000313" key="9">
    <source>
        <dbReference type="EMBL" id="GAY66096.1"/>
    </source>
</evidence>
<sequence>MNTKISKTVCNVKADSRELAYTIKITEKYDVYSFGVLVLEVIKEKHPRDQMFFPQFQLHLPMPLDEMLDPRLPPDPLFDVQSKLVSIMKVAFSCLTGNPESRLIIKSFKDLPSFLIVAHALIRNKRMLVVDRIVQLEEDREAFESVDTLDTR</sequence>
<evidence type="ECO:0000256" key="6">
    <source>
        <dbReference type="ARBA" id="ARBA00022840"/>
    </source>
</evidence>
<evidence type="ECO:0000256" key="4">
    <source>
        <dbReference type="ARBA" id="ARBA00022741"/>
    </source>
</evidence>
<keyword evidence="6" id="KW-0067">ATP-binding</keyword>
<dbReference type="EMBL" id="BDQV01000539">
    <property type="protein sequence ID" value="GAY66096.1"/>
    <property type="molecule type" value="Genomic_DNA"/>
</dbReference>
<dbReference type="InterPro" id="IPR011009">
    <property type="entry name" value="Kinase-like_dom_sf"/>
</dbReference>
<dbReference type="Proteomes" id="UP000236630">
    <property type="component" value="Unassembled WGS sequence"/>
</dbReference>
<comment type="catalytic activity">
    <reaction evidence="8">
        <text>L-seryl-[protein] + ATP = O-phospho-L-seryl-[protein] + ADP + H(+)</text>
        <dbReference type="Rhea" id="RHEA:17989"/>
        <dbReference type="Rhea" id="RHEA-COMP:9863"/>
        <dbReference type="Rhea" id="RHEA-COMP:11604"/>
        <dbReference type="ChEBI" id="CHEBI:15378"/>
        <dbReference type="ChEBI" id="CHEBI:29999"/>
        <dbReference type="ChEBI" id="CHEBI:30616"/>
        <dbReference type="ChEBI" id="CHEBI:83421"/>
        <dbReference type="ChEBI" id="CHEBI:456216"/>
        <dbReference type="EC" id="2.7.11.1"/>
    </reaction>
</comment>
<dbReference type="AlphaFoldDB" id="A0A2H5QNA5"/>
<keyword evidence="2" id="KW-0723">Serine/threonine-protein kinase</keyword>
<evidence type="ECO:0000313" key="10">
    <source>
        <dbReference type="Proteomes" id="UP000236630"/>
    </source>
</evidence>
<dbReference type="GO" id="GO:0004674">
    <property type="term" value="F:protein serine/threonine kinase activity"/>
    <property type="evidence" value="ECO:0007669"/>
    <property type="project" value="UniProtKB-KW"/>
</dbReference>
<reference evidence="9 10" key="1">
    <citation type="journal article" date="2017" name="Front. Genet.">
        <title>Draft sequencing of the heterozygous diploid genome of Satsuma (Citrus unshiu Marc.) using a hybrid assembly approach.</title>
        <authorList>
            <person name="Shimizu T."/>
            <person name="Tanizawa Y."/>
            <person name="Mochizuki T."/>
            <person name="Nagasaki H."/>
            <person name="Yoshioka T."/>
            <person name="Toyoda A."/>
            <person name="Fujiyama A."/>
            <person name="Kaminuma E."/>
            <person name="Nakamura Y."/>
        </authorList>
    </citation>
    <scope>NUCLEOTIDE SEQUENCE [LARGE SCALE GENOMIC DNA]</scope>
    <source>
        <strain evidence="10">cv. Miyagawa wase</strain>
    </source>
</reference>
<comment type="catalytic activity">
    <reaction evidence="7">
        <text>L-threonyl-[protein] + ATP = O-phospho-L-threonyl-[protein] + ADP + H(+)</text>
        <dbReference type="Rhea" id="RHEA:46608"/>
        <dbReference type="Rhea" id="RHEA-COMP:11060"/>
        <dbReference type="Rhea" id="RHEA-COMP:11605"/>
        <dbReference type="ChEBI" id="CHEBI:15378"/>
        <dbReference type="ChEBI" id="CHEBI:30013"/>
        <dbReference type="ChEBI" id="CHEBI:30616"/>
        <dbReference type="ChEBI" id="CHEBI:61977"/>
        <dbReference type="ChEBI" id="CHEBI:456216"/>
        <dbReference type="EC" id="2.7.11.1"/>
    </reaction>
</comment>
<evidence type="ECO:0000256" key="2">
    <source>
        <dbReference type="ARBA" id="ARBA00022527"/>
    </source>
</evidence>
<accession>A0A2H5QNA5</accession>
<dbReference type="PANTHER" id="PTHR48005">
    <property type="entry name" value="LEUCINE RICH REPEAT KINASE 2"/>
    <property type="match status" value="1"/>
</dbReference>
<name>A0A2H5QNA5_CITUN</name>
<proteinExistence type="predicted"/>
<comment type="caution">
    <text evidence="9">The sequence shown here is derived from an EMBL/GenBank/DDBJ whole genome shotgun (WGS) entry which is preliminary data.</text>
</comment>
<evidence type="ECO:0000256" key="1">
    <source>
        <dbReference type="ARBA" id="ARBA00012513"/>
    </source>
</evidence>
<evidence type="ECO:0000256" key="5">
    <source>
        <dbReference type="ARBA" id="ARBA00022777"/>
    </source>
</evidence>
<dbReference type="SUPFAM" id="SSF56112">
    <property type="entry name" value="Protein kinase-like (PK-like)"/>
    <property type="match status" value="1"/>
</dbReference>
<keyword evidence="3" id="KW-0808">Transferase</keyword>
<dbReference type="InterPro" id="IPR051420">
    <property type="entry name" value="Ser_Thr_Kinases_DiverseReg"/>
</dbReference>
<organism evidence="9 10">
    <name type="scientific">Citrus unshiu</name>
    <name type="common">Satsuma mandarin</name>
    <name type="synonym">Citrus nobilis var. unshiu</name>
    <dbReference type="NCBI Taxonomy" id="55188"/>
    <lineage>
        <taxon>Eukaryota</taxon>
        <taxon>Viridiplantae</taxon>
        <taxon>Streptophyta</taxon>
        <taxon>Embryophyta</taxon>
        <taxon>Tracheophyta</taxon>
        <taxon>Spermatophyta</taxon>
        <taxon>Magnoliopsida</taxon>
        <taxon>eudicotyledons</taxon>
        <taxon>Gunneridae</taxon>
        <taxon>Pentapetalae</taxon>
        <taxon>rosids</taxon>
        <taxon>malvids</taxon>
        <taxon>Sapindales</taxon>
        <taxon>Rutaceae</taxon>
        <taxon>Aurantioideae</taxon>
        <taxon>Citrus</taxon>
    </lineage>
</organism>
<gene>
    <name evidence="9" type="ORF">CUMW_246010</name>
</gene>
<keyword evidence="10" id="KW-1185">Reference proteome</keyword>
<dbReference type="Gene3D" id="1.10.510.10">
    <property type="entry name" value="Transferase(Phosphotransferase) domain 1"/>
    <property type="match status" value="1"/>
</dbReference>
<dbReference type="GO" id="GO:0005524">
    <property type="term" value="F:ATP binding"/>
    <property type="evidence" value="ECO:0007669"/>
    <property type="project" value="UniProtKB-KW"/>
</dbReference>
<keyword evidence="4" id="KW-0547">Nucleotide-binding</keyword>
<keyword evidence="5" id="KW-0418">Kinase</keyword>
<evidence type="ECO:0000256" key="3">
    <source>
        <dbReference type="ARBA" id="ARBA00022679"/>
    </source>
</evidence>
<dbReference type="STRING" id="55188.A0A2H5QNA5"/>
<dbReference type="EC" id="2.7.11.1" evidence="1"/>